<keyword evidence="4" id="KW-1185">Reference proteome</keyword>
<proteinExistence type="predicted"/>
<gene>
    <name evidence="3" type="ORF">P775_24865</name>
</gene>
<reference evidence="3 4" key="1">
    <citation type="submission" date="2013-09" db="EMBL/GenBank/DDBJ databases">
        <title>Genome sequencing of Phaeobacter antarcticus sp. nov. SM1211.</title>
        <authorList>
            <person name="Zhang X.-Y."/>
            <person name="Liu C."/>
            <person name="Chen X.-L."/>
            <person name="Xie B.-B."/>
            <person name="Qin Q.-L."/>
            <person name="Rong J.-C."/>
            <person name="Zhang Y.-Z."/>
        </authorList>
    </citation>
    <scope>NUCLEOTIDE SEQUENCE [LARGE SCALE GENOMIC DNA]</scope>
    <source>
        <strain evidence="3 4">SM1211</strain>
    </source>
</reference>
<protein>
    <recommendedName>
        <fullName evidence="2">Plasmid replication protein C N-terminal domain-containing protein</fullName>
    </recommendedName>
</protein>
<feature type="compositionally biased region" description="Basic and acidic residues" evidence="1">
    <location>
        <begin position="217"/>
        <end position="228"/>
    </location>
</feature>
<dbReference type="Proteomes" id="UP000231259">
    <property type="component" value="Unassembled WGS sequence"/>
</dbReference>
<evidence type="ECO:0000313" key="3">
    <source>
        <dbReference type="EMBL" id="PIL17161.1"/>
    </source>
</evidence>
<evidence type="ECO:0000259" key="2">
    <source>
        <dbReference type="Pfam" id="PF03428"/>
    </source>
</evidence>
<feature type="domain" description="Plasmid replication protein C N-terminal" evidence="2">
    <location>
        <begin position="1"/>
        <end position="145"/>
    </location>
</feature>
<name>A0A2G8R6W7_9RHOB</name>
<evidence type="ECO:0000256" key="1">
    <source>
        <dbReference type="SAM" id="MobiDB-lite"/>
    </source>
</evidence>
<evidence type="ECO:0000313" key="4">
    <source>
        <dbReference type="Proteomes" id="UP000231259"/>
    </source>
</evidence>
<dbReference type="Pfam" id="PF03428">
    <property type="entry name" value="RP-C"/>
    <property type="match status" value="1"/>
</dbReference>
<dbReference type="AlphaFoldDB" id="A0A2G8R6W7"/>
<dbReference type="InterPro" id="IPR005090">
    <property type="entry name" value="RepC_N"/>
</dbReference>
<accession>A0A2G8R6W7</accession>
<organism evidence="3 4">
    <name type="scientific">Puniceibacterium antarcticum</name>
    <dbReference type="NCBI Taxonomy" id="1206336"/>
    <lineage>
        <taxon>Bacteria</taxon>
        <taxon>Pseudomonadati</taxon>
        <taxon>Pseudomonadota</taxon>
        <taxon>Alphaproteobacteria</taxon>
        <taxon>Rhodobacterales</taxon>
        <taxon>Paracoccaceae</taxon>
        <taxon>Puniceibacterium</taxon>
    </lineage>
</organism>
<dbReference type="EMBL" id="AWWI01000170">
    <property type="protein sequence ID" value="PIL17161.1"/>
    <property type="molecule type" value="Genomic_DNA"/>
</dbReference>
<sequence>MDRWELLSLITSMRREIGLTDRDVMVLRAHLTVLPQGPLDPSRLNVSFMGVAEILDRACGMDARRFRRGEARLEEVGLIRRRLSANGRRFPERDRSGRIVNAYGIDLAPIFEKHAELLRLKDSLDAERLALRSRKNSLSARLQSLLRHLTASAQALPDWADALRQTLRNVLRRSTTRMEDLDQIETQLQQLEADTETPVDSFESVVPCSPPCPSKRYETVVSPDRKPADAGQSVRHIESEPKDIKNTQHLRFDKKRIARLWAETKSIQALYPEIPQTERSLANTLFQFSSFIGLRHDSVTHSLSSLGWNGMIPVLDYLSENITGIAHPDRYLLTMIKSFQAGHPIANGSVVPKRLERLSARNPVPV</sequence>
<feature type="region of interest" description="Disordered" evidence="1">
    <location>
        <begin position="217"/>
        <end position="242"/>
    </location>
</feature>
<comment type="caution">
    <text evidence="3">The sequence shown here is derived from an EMBL/GenBank/DDBJ whole genome shotgun (WGS) entry which is preliminary data.</text>
</comment>